<dbReference type="AlphaFoldDB" id="A0A1I3XJM8"/>
<dbReference type="InterPro" id="IPR004360">
    <property type="entry name" value="Glyas_Fos-R_dOase_dom"/>
</dbReference>
<evidence type="ECO:0000313" key="2">
    <source>
        <dbReference type="EMBL" id="SFK19715.1"/>
    </source>
</evidence>
<dbReference type="PANTHER" id="PTHR35006:SF1">
    <property type="entry name" value="BLL2941 PROTEIN"/>
    <property type="match status" value="1"/>
</dbReference>
<protein>
    <submittedName>
        <fullName evidence="2">Catechol 2,3-dioxygenase</fullName>
    </submittedName>
</protein>
<keyword evidence="2" id="KW-0223">Dioxygenase</keyword>
<dbReference type="GO" id="GO:0051213">
    <property type="term" value="F:dioxygenase activity"/>
    <property type="evidence" value="ECO:0007669"/>
    <property type="project" value="UniProtKB-KW"/>
</dbReference>
<dbReference type="Proteomes" id="UP000198755">
    <property type="component" value="Unassembled WGS sequence"/>
</dbReference>
<reference evidence="2 3" key="1">
    <citation type="submission" date="2016-10" db="EMBL/GenBank/DDBJ databases">
        <authorList>
            <person name="de Groot N.N."/>
        </authorList>
    </citation>
    <scope>NUCLEOTIDE SEQUENCE [LARGE SCALE GENOMIC DNA]</scope>
    <source>
        <strain evidence="2 3">NE2</strain>
    </source>
</reference>
<feature type="domain" description="VOC" evidence="1">
    <location>
        <begin position="7"/>
        <end position="133"/>
    </location>
</feature>
<dbReference type="InterPro" id="IPR029068">
    <property type="entry name" value="Glyas_Bleomycin-R_OHBP_Dase"/>
</dbReference>
<gene>
    <name evidence="2" type="ORF">SAMN05444581_103192</name>
</gene>
<keyword evidence="3" id="KW-1185">Reference proteome</keyword>
<dbReference type="Pfam" id="PF00903">
    <property type="entry name" value="Glyoxalase"/>
    <property type="match status" value="1"/>
</dbReference>
<sequence length="139" mass="15183">MFILSEMISHVHIGVSDFDRSFVFYSAIFKELGLTLKFIEAEKPWAGWRPCDAERPLFLIGPPYDGGAASAGNGQMIALLAPSRASVDACHKAAIANGGTCEGAPGPRPWYHLHYYGAYFRDPDGNKLAVCRHEPPSTD</sequence>
<dbReference type="Gene3D" id="3.10.180.10">
    <property type="entry name" value="2,3-Dihydroxybiphenyl 1,2-Dioxygenase, domain 1"/>
    <property type="match status" value="1"/>
</dbReference>
<dbReference type="CDD" id="cd07262">
    <property type="entry name" value="VOC_like"/>
    <property type="match status" value="1"/>
</dbReference>
<dbReference type="PANTHER" id="PTHR35006">
    <property type="entry name" value="GLYOXALASE FAMILY PROTEIN (AFU_ORTHOLOGUE AFUA_5G14830)"/>
    <property type="match status" value="1"/>
</dbReference>
<dbReference type="SUPFAM" id="SSF54593">
    <property type="entry name" value="Glyoxalase/Bleomycin resistance protein/Dihydroxybiphenyl dioxygenase"/>
    <property type="match status" value="1"/>
</dbReference>
<proteinExistence type="predicted"/>
<dbReference type="InterPro" id="IPR037523">
    <property type="entry name" value="VOC_core"/>
</dbReference>
<keyword evidence="2" id="KW-0560">Oxidoreductase</keyword>
<accession>A0A1I3XJM8</accession>
<organism evidence="2 3">
    <name type="scientific">Methylocapsa palsarum</name>
    <dbReference type="NCBI Taxonomy" id="1612308"/>
    <lineage>
        <taxon>Bacteria</taxon>
        <taxon>Pseudomonadati</taxon>
        <taxon>Pseudomonadota</taxon>
        <taxon>Alphaproteobacteria</taxon>
        <taxon>Hyphomicrobiales</taxon>
        <taxon>Beijerinckiaceae</taxon>
        <taxon>Methylocapsa</taxon>
    </lineage>
</organism>
<name>A0A1I3XJM8_9HYPH</name>
<dbReference type="EMBL" id="FOSN01000003">
    <property type="protein sequence ID" value="SFK19715.1"/>
    <property type="molecule type" value="Genomic_DNA"/>
</dbReference>
<dbReference type="PROSITE" id="PS51819">
    <property type="entry name" value="VOC"/>
    <property type="match status" value="1"/>
</dbReference>
<evidence type="ECO:0000259" key="1">
    <source>
        <dbReference type="PROSITE" id="PS51819"/>
    </source>
</evidence>
<evidence type="ECO:0000313" key="3">
    <source>
        <dbReference type="Proteomes" id="UP000198755"/>
    </source>
</evidence>
<dbReference type="STRING" id="1612308.SAMN05444581_103192"/>
<dbReference type="RefSeq" id="WP_342028892.1">
    <property type="nucleotide sequence ID" value="NZ_FOSN01000003.1"/>
</dbReference>